<evidence type="ECO:0000259" key="23">
    <source>
        <dbReference type="PROSITE" id="PS51657"/>
    </source>
</evidence>
<keyword evidence="11" id="KW-0548">Nucleotidyltransferase</keyword>
<evidence type="ECO:0000256" key="16">
    <source>
        <dbReference type="ARBA" id="ARBA00022884"/>
    </source>
</evidence>
<evidence type="ECO:0000256" key="8">
    <source>
        <dbReference type="ARBA" id="ARBA00022664"/>
    </source>
</evidence>
<evidence type="ECO:0000313" key="25">
    <source>
        <dbReference type="EMBL" id="QHA33748.1"/>
    </source>
</evidence>
<dbReference type="InterPro" id="IPR002588">
    <property type="entry name" value="Alphavirus-like_MT_dom"/>
</dbReference>
<dbReference type="InterPro" id="IPR027417">
    <property type="entry name" value="P-loop_NTPase"/>
</dbReference>
<accession>A0A6B9KGP9</accession>
<keyword evidence="18" id="KW-0506">mRNA capping</keyword>
<dbReference type="Gene3D" id="3.40.50.300">
    <property type="entry name" value="P-loop containing nucleotide triphosphate hydrolases"/>
    <property type="match status" value="2"/>
</dbReference>
<evidence type="ECO:0000256" key="13">
    <source>
        <dbReference type="ARBA" id="ARBA00022801"/>
    </source>
</evidence>
<evidence type="ECO:0000256" key="20">
    <source>
        <dbReference type="SAM" id="MobiDB-lite"/>
    </source>
</evidence>
<evidence type="ECO:0000259" key="21">
    <source>
        <dbReference type="PROSITE" id="PS50507"/>
    </source>
</evidence>
<feature type="domain" description="OTU" evidence="22">
    <location>
        <begin position="734"/>
        <end position="855"/>
    </location>
</feature>
<evidence type="ECO:0000256" key="15">
    <source>
        <dbReference type="ARBA" id="ARBA00022840"/>
    </source>
</evidence>
<evidence type="ECO:0000256" key="11">
    <source>
        <dbReference type="ARBA" id="ARBA00022695"/>
    </source>
</evidence>
<evidence type="ECO:0000256" key="19">
    <source>
        <dbReference type="ARBA" id="ARBA00047984"/>
    </source>
</evidence>
<evidence type="ECO:0000259" key="22">
    <source>
        <dbReference type="PROSITE" id="PS50802"/>
    </source>
</evidence>
<dbReference type="GO" id="GO:0016787">
    <property type="term" value="F:hydrolase activity"/>
    <property type="evidence" value="ECO:0007669"/>
    <property type="project" value="UniProtKB-KW"/>
</dbReference>
<feature type="domain" description="Alphavirus-like MT" evidence="24">
    <location>
        <begin position="139"/>
        <end position="346"/>
    </location>
</feature>
<protein>
    <recommendedName>
        <fullName evidence="3">Replicase large subunit</fullName>
    </recommendedName>
</protein>
<dbReference type="InterPro" id="IPR027351">
    <property type="entry name" value="(+)RNA_virus_helicase_core_dom"/>
</dbReference>
<keyword evidence="10" id="KW-0949">S-adenosyl-L-methionine</keyword>
<dbReference type="EMBL" id="MN661115">
    <property type="protein sequence ID" value="QHA33748.1"/>
    <property type="molecule type" value="Genomic_RNA"/>
</dbReference>
<evidence type="ECO:0000256" key="9">
    <source>
        <dbReference type="ARBA" id="ARBA00022679"/>
    </source>
</evidence>
<dbReference type="PROSITE" id="PS50802">
    <property type="entry name" value="OTU"/>
    <property type="match status" value="1"/>
</dbReference>
<keyword evidence="13" id="KW-0378">Hydrolase</keyword>
<dbReference type="InterPro" id="IPR029063">
    <property type="entry name" value="SAM-dependent_MTases_sf"/>
</dbReference>
<dbReference type="GO" id="GO:0005524">
    <property type="term" value="F:ATP binding"/>
    <property type="evidence" value="ECO:0007669"/>
    <property type="project" value="UniProtKB-KW"/>
</dbReference>
<dbReference type="Pfam" id="PF01728">
    <property type="entry name" value="FtsJ"/>
    <property type="match status" value="1"/>
</dbReference>
<evidence type="ECO:0000256" key="17">
    <source>
        <dbReference type="ARBA" id="ARBA00022953"/>
    </source>
</evidence>
<evidence type="ECO:0000256" key="7">
    <source>
        <dbReference type="ARBA" id="ARBA00022603"/>
    </source>
</evidence>
<feature type="region of interest" description="Disordered" evidence="20">
    <location>
        <begin position="1939"/>
        <end position="2024"/>
    </location>
</feature>
<dbReference type="GO" id="GO:0042025">
    <property type="term" value="C:host cell nucleus"/>
    <property type="evidence" value="ECO:0007669"/>
    <property type="project" value="UniProtKB-SubCell"/>
</dbReference>
<dbReference type="GO" id="GO:0039694">
    <property type="term" value="P:viral RNA genome replication"/>
    <property type="evidence" value="ECO:0007669"/>
    <property type="project" value="InterPro"/>
</dbReference>
<keyword evidence="17" id="KW-0693">Viral RNA replication</keyword>
<dbReference type="GO" id="GO:0033645">
    <property type="term" value="C:host cell endomembrane system"/>
    <property type="evidence" value="ECO:0007669"/>
    <property type="project" value="UniProtKB-SubCell"/>
</dbReference>
<dbReference type="InterPro" id="IPR050082">
    <property type="entry name" value="RNA_methyltr_RlmE"/>
</dbReference>
<dbReference type="InterPro" id="IPR003323">
    <property type="entry name" value="OTU_dom"/>
</dbReference>
<keyword evidence="9" id="KW-0808">Transferase</keyword>
<dbReference type="Pfam" id="PF00978">
    <property type="entry name" value="RdRP_2"/>
    <property type="match status" value="1"/>
</dbReference>
<dbReference type="SUPFAM" id="SSF56672">
    <property type="entry name" value="DNA/RNA polymerases"/>
    <property type="match status" value="1"/>
</dbReference>
<dbReference type="InterPro" id="IPR043502">
    <property type="entry name" value="DNA/RNA_pol_sf"/>
</dbReference>
<dbReference type="PROSITE" id="PS51743">
    <property type="entry name" value="ALPHAVIRUS_MT"/>
    <property type="match status" value="1"/>
</dbReference>
<organism evidence="25">
    <name type="scientific">Atrato Virga-like virus 4</name>
    <dbReference type="NCBI Taxonomy" id="2689343"/>
    <lineage>
        <taxon>Viruses</taxon>
        <taxon>Riboviria</taxon>
        <taxon>Orthornavirae</taxon>
        <taxon>Kitrinoviricota</taxon>
        <taxon>Alsuviricetes</taxon>
        <taxon>Martellivirales</taxon>
        <taxon>Virgaviridae</taxon>
    </lineage>
</organism>
<evidence type="ECO:0000256" key="18">
    <source>
        <dbReference type="ARBA" id="ARBA00023042"/>
    </source>
</evidence>
<sequence>MLPAVCLVTPGLYHVDDRAGIMTLSEIVDQALGNDARIGGIDQRASYPSRNFDFQSTAATRANGISAVQAMCALAGTDIHDHFAEAARRQLKVCIEAPDQFLKDAMSTLLTTRQPFHIPYMNDPVATAQLQREYPELNITTGTTHQPHAYAAAARLAAEELILRKMKYDKKTTASSGYDVPFKDIGGNFARHAVLGRYNVHSCAPCLSFRDSARETTRREVLVDAVASGKLSKTMCEAYLNKNGTKQRCYQRGELCELKAKYVLLVHSQYDVDLAAFRRMLDASEPIVVISVVNFTPAIMYAEHGSDGTMGMNWHKTKDGLVKFDFVNDPSLGYAHDYRAFIQMISAQVIVTEKGRVYLCERFVRGDAMFLQYTYCSEKPEVMTLHAEYSLWDAYASEKVILCAWDFDHRRYVDSKFTTPKNHHVRFTRRFISVCSRFFEMLYTHCVRSGDKSFNFNEVFSAASTFNTKMSINGNDVRSVQRVPTDELVLAVVTIYCIAYRDRYQAGKSIEGFVASEKDARGSNRLGFAACFSAAWKTVTSRSNTLTTLLEKWNSFVDSVAEINSRSDLDVRMLGAVRCIRFSEFITVDGEFEGSRDGLRDISIGAVDVSVDEKGFLNSIVKVMRERIGSPEVQAKALEQPEIPVVRAADPEADPPQHNVPPLQRVYDRDAPATGATTDLTAKAVFSGPPSVTSNKSARALKNNFHQHMSQKKGDDPARLIELRNSKYSCKVRMSVVPVPADGNCMYSALAHYTGNSAAEMRRILYDASTVKDEDILLMDGSRKSWGSTDEVVVFSRLYQCRMCIHMEENGVACQTMVYTDESVPQTAPVHHLRWQITGNVLGNYSAHVDVLSPNEDVSPPWKTLFAAVRMLPHPVTDEYQHFDCRQELKGLSLIDRVGRKLHGLSVLELGAAPGAWTRIFLPIVTSTGGEYHAVSHPTGLPYYDDIRDFECANAKFFKTDAMQYLISTDHKYDLVLCDVATANSWERMGTQIGLLRNARRVLKKGGDLVLKLSNVFLADADSELNATKGVFTSVSLVKPTGCRMRNSECYVVAVGYGGQAEYSDPVVDRKTIATAVGQFCAALTPGVAVKPVDCDEKFASLCETYLSVEAAAPPPEDTDPLLVSFLAEVFPKSEVKCWEGLSRWLHESWPKGDMYQNLPSVGVYPSRNHYDIDDVVTRLNLTKCAYLPSNENSDALVERFTPIADASTVVADQFDLAHLTHSPSVYAARVANPSLVPQKVEGYPHILTYRAQYTAFDDPSVFLVCSKEALVAPNASWRMHLRAGIEHAVAGKGPIPVDILKYQLKGLTAGGILEDLDSLTACPEHPDPTGCHSGCHTCLYLSGPNDHPGLMLSAWRHVYNYVRRLPSQGLRDHWRLWTTMRAPEDEHMGAWMTLLRREEQGHIADGRVVSMEHNPVVKFYQKHLPSQTLGRAANALEPGMRTFVDPVRKERVTTRTYGTRSQLEISFHGARGETLATCGKDLIPATKGIVMHTHPTRVIKQPLRSVRDVQTTTEALVDVVCWDTYEPVRWATSRQLSTVETQTFDTEKYPLLVRLKPRALPVSVQASRPSPPPSSDTTDSIFYAARKSDGTSVTSSTPSILAKAKAVMKGDNAWLAACKTTLARVKGKRSDTQALIEEIEVASTISVATGNSTLGLGNDRLFSSASESSDDAEKGLVSPVPSGDSSWMTISSTYQDTFDDAPVTSSSDPAILELQELPRGPEPAAPGGETSVARPRPRPTPKSPPTQQAMAISAPLPLKTVPLIDFEPTTSVAPVEEVAMTLITVAPVVPESNKTPRAPVSTPDLLVPIPAASTPQVTVAPSALPVLTPSPPTAVVPTAPAAPAVKEVPVPVVQTAQVTSVKASASTVQAPSVPSAPAKPVPKPVLAPVTEEVEMVFVNKNAAPEMSEEDRAWYAAQVKTLESTFAAQKQELLELSKKSTAPASSNLPVPSTTKLPLPGSKIPAFRPPGQVVPPFKPTPRVSPGVLKPSPKNDSAPTAPVPSSSAGTKPVPAAPAPNAGTGTKSVERNLADLASLRLALPRSKARDSLATRSIWTAYPHDCKIHLAFCHRSGETLVLPPGLAKRVGVEIASLKKLRAAGFRDVEAPSAGWTGLWRTSLGNEVVVSVKTGNHEQVVRAVLKWLPEDVARVSVEASVELGDTALANVVRDVGRPVCLVDSRTRNWRGFMHILEPLKNPLPTTTNTHAFPKLTPKEKGLVDDPPWIHEKSNVDKFRNSMIEYRYLTENSDNFNKAEFRRQKLHPKNGIPSDKLGSMARAGYNVYDQETQTYLVQSPRQKFSHAYSASRDTYVPWDDKKRRFQTDDRYVLVSKFTEIMLNQQILEIISPLNVANMEMPEIQWINGPPGCGKTYTIVQTTTISTSATEGKDLILSMTTEGKLSVQAAVKAKNPSLGDAALKAHIRTVASLFANGTTLVYDRVLIDEALMSHAGMIGYAAALTRTQKILIIGDIHQIPYVDRDHMCNVKYYSPACFTDITSFKEITYRCPVDVTYALSSLYEGFCTNSTVVTSMRRVSYSSEFGALPKDLEDCLYLVHFQSDKDYLKREQFGTGRGSRVLTIHEAQGLTFKHVICIRTSARPLALYTDPPYAVVAVSRHTQSFRYFTDHDDAITDFINRSKHLDAAKLLSWNAPRLVAAKARVSEQQKREAVPKLTAGGLLFEAEMYLRPLEAAHDDTLTKGLPAVSHLPLVPAALKRISWSSFVRPAKYKMELEEDIGYLQAFYDSAMPGVACQEYRNDQLLMEYEDTQMFSTDLEVMPLKGIYQTPKFGKLRPRLRTIMQPRKVPSQKESLLGAMKRNLNAPQVANQNLSPEAIGERLFLNFVRSGIDPRKAHIVDMYQNDPVSLSSPVVSAWLEKQPPARRAQIVSDLPMHLRPYNRFSYMVKADVKPQLAPSAQSKYPSVQTIVYNDPCVNAIFCPIYNVLFDRLIAVLHPKVLMYTGMSACEFEQELNAKLSARVAFQCRKVENDFSKYDKAQQAALRRFERLLWEYVGLDPDLSQIWDDSRRESTVTDRKNGVRFQTTFQRKSGEATTFSGNTLVALSIVLAVIDIDNIALVMVAGDDSMVYMYPDATFDDSSKLIADLFNLECKLLQTYRVPYFCSKFLVTTDEWTYVVHDPLKFVTKLGRLDMSNYQHVEEYRVSCLDTMKSLFNPVVTQELSIGVRERYGGNLTDLTKLLCVLKSLCQSSARFASLFVHDRGVVLCKDANSRKLD</sequence>
<dbReference type="Gene3D" id="3.40.50.150">
    <property type="entry name" value="Vaccinia Virus protein VP39"/>
    <property type="match status" value="1"/>
</dbReference>
<dbReference type="GO" id="GO:0008650">
    <property type="term" value="F:rRNA (uridine-2'-O-)-methyltransferase activity"/>
    <property type="evidence" value="ECO:0007669"/>
    <property type="project" value="TreeGrafter"/>
</dbReference>
<dbReference type="GO" id="GO:0016556">
    <property type="term" value="P:mRNA modification"/>
    <property type="evidence" value="ECO:0007669"/>
    <property type="project" value="InterPro"/>
</dbReference>
<dbReference type="GO" id="GO:0006370">
    <property type="term" value="P:7-methylguanosine mRNA capping"/>
    <property type="evidence" value="ECO:0007669"/>
    <property type="project" value="UniProtKB-KW"/>
</dbReference>
<evidence type="ECO:0000256" key="14">
    <source>
        <dbReference type="ARBA" id="ARBA00022806"/>
    </source>
</evidence>
<evidence type="ECO:0000256" key="2">
    <source>
        <dbReference type="ARBA" id="ARBA00004531"/>
    </source>
</evidence>
<dbReference type="InterPro" id="IPR007094">
    <property type="entry name" value="RNA-dir_pol_PSvirus"/>
</dbReference>
<dbReference type="SUPFAM" id="SSF52540">
    <property type="entry name" value="P-loop containing nucleoside triphosphate hydrolases"/>
    <property type="match status" value="2"/>
</dbReference>
<feature type="compositionally biased region" description="Polar residues" evidence="20">
    <location>
        <begin position="1939"/>
        <end position="1955"/>
    </location>
</feature>
<evidence type="ECO:0000256" key="4">
    <source>
        <dbReference type="ARBA" id="ARBA00022484"/>
    </source>
</evidence>
<feature type="region of interest" description="Disordered" evidence="20">
    <location>
        <begin position="1717"/>
        <end position="1749"/>
    </location>
</feature>
<keyword evidence="8" id="KW-0507">mRNA processing</keyword>
<reference evidence="25" key="1">
    <citation type="submission" date="2019-11" db="EMBL/GenBank/DDBJ databases">
        <authorList>
            <person name="Nitsche A."/>
            <person name="Hankeln T."/>
            <person name="Acosta O."/>
            <person name="Velez I.D."/>
            <person name="Schiemann D.J."/>
        </authorList>
    </citation>
    <scope>NUCLEOTIDE SEQUENCE</scope>
    <source>
        <strain evidence="25">Psal 1761-1</strain>
    </source>
</reference>
<feature type="domain" description="RdRp catalytic" evidence="21">
    <location>
        <begin position="2979"/>
        <end position="3092"/>
    </location>
</feature>
<dbReference type="PROSITE" id="PS51657">
    <property type="entry name" value="PSRV_HELICASE"/>
    <property type="match status" value="1"/>
</dbReference>
<evidence type="ECO:0000256" key="1">
    <source>
        <dbReference type="ARBA" id="ARBA00004147"/>
    </source>
</evidence>
<evidence type="ECO:0000259" key="24">
    <source>
        <dbReference type="PROSITE" id="PS51743"/>
    </source>
</evidence>
<dbReference type="GO" id="GO:0003724">
    <property type="term" value="F:RNA helicase activity"/>
    <property type="evidence" value="ECO:0007669"/>
    <property type="project" value="UniProtKB-EC"/>
</dbReference>
<dbReference type="GO" id="GO:0006351">
    <property type="term" value="P:DNA-templated transcription"/>
    <property type="evidence" value="ECO:0007669"/>
    <property type="project" value="InterPro"/>
</dbReference>
<keyword evidence="15" id="KW-0067">ATP-binding</keyword>
<keyword evidence="12" id="KW-0547">Nucleotide-binding</keyword>
<dbReference type="PROSITE" id="PS50507">
    <property type="entry name" value="RDRP_SSRNA_POS"/>
    <property type="match status" value="1"/>
</dbReference>
<dbReference type="PANTHER" id="PTHR10920">
    <property type="entry name" value="RIBOSOMAL RNA METHYLTRANSFERASE"/>
    <property type="match status" value="1"/>
</dbReference>
<evidence type="ECO:0000256" key="3">
    <source>
        <dbReference type="ARBA" id="ARBA00013540"/>
    </source>
</evidence>
<evidence type="ECO:0000256" key="5">
    <source>
        <dbReference type="ARBA" id="ARBA00022552"/>
    </source>
</evidence>
<evidence type="ECO:0000256" key="6">
    <source>
        <dbReference type="ARBA" id="ARBA00022562"/>
    </source>
</evidence>
<dbReference type="InterPro" id="IPR002877">
    <property type="entry name" value="RNA_MeTrfase_FtsJ_dom"/>
</dbReference>
<dbReference type="GO" id="GO:0008174">
    <property type="term" value="F:mRNA methyltransferase activity"/>
    <property type="evidence" value="ECO:0007669"/>
    <property type="project" value="UniProtKB-UniRule"/>
</dbReference>
<dbReference type="PANTHER" id="PTHR10920:SF18">
    <property type="entry name" value="RRNA METHYLTRANSFERASE 2, MITOCHONDRIAL"/>
    <property type="match status" value="1"/>
</dbReference>
<keyword evidence="6" id="KW-1048">Host nucleus</keyword>
<dbReference type="Gene3D" id="3.90.70.80">
    <property type="match status" value="1"/>
</dbReference>
<feature type="region of interest" description="Disordered" evidence="20">
    <location>
        <begin position="1665"/>
        <end position="1689"/>
    </location>
</feature>
<keyword evidence="7" id="KW-0489">Methyltransferase</keyword>
<keyword evidence="4" id="KW-0696">RNA-directed RNA polymerase</keyword>
<evidence type="ECO:0000256" key="10">
    <source>
        <dbReference type="ARBA" id="ARBA00022691"/>
    </source>
</evidence>
<comment type="catalytic activity">
    <reaction evidence="19">
        <text>ATP + H2O = ADP + phosphate + H(+)</text>
        <dbReference type="Rhea" id="RHEA:13065"/>
        <dbReference type="ChEBI" id="CHEBI:15377"/>
        <dbReference type="ChEBI" id="CHEBI:15378"/>
        <dbReference type="ChEBI" id="CHEBI:30616"/>
        <dbReference type="ChEBI" id="CHEBI:43474"/>
        <dbReference type="ChEBI" id="CHEBI:456216"/>
        <dbReference type="EC" id="3.6.4.13"/>
    </reaction>
</comment>
<keyword evidence="16" id="KW-0694">RNA-binding</keyword>
<name>A0A6B9KGP9_9VIRU</name>
<evidence type="ECO:0000256" key="12">
    <source>
        <dbReference type="ARBA" id="ARBA00022741"/>
    </source>
</evidence>
<keyword evidence="14" id="KW-0347">Helicase</keyword>
<dbReference type="InterPro" id="IPR001788">
    <property type="entry name" value="RNA-dep_RNA_pol_alsuvir"/>
</dbReference>
<keyword evidence="5" id="KW-0698">rRNA processing</keyword>
<proteinExistence type="predicted"/>
<dbReference type="SUPFAM" id="SSF53335">
    <property type="entry name" value="S-adenosyl-L-methionine-dependent methyltransferases"/>
    <property type="match status" value="1"/>
</dbReference>
<comment type="subcellular location">
    <subcellularLocation>
        <location evidence="2">Host endomembrane system</location>
        <topology evidence="2">Peripheral membrane protein</topology>
    </subcellularLocation>
    <subcellularLocation>
        <location evidence="1">Host nucleus</location>
    </subcellularLocation>
</comment>
<feature type="compositionally biased region" description="Low complexity" evidence="20">
    <location>
        <begin position="1995"/>
        <end position="2006"/>
    </location>
</feature>
<dbReference type="GO" id="GO:0003968">
    <property type="term" value="F:RNA-directed RNA polymerase activity"/>
    <property type="evidence" value="ECO:0007669"/>
    <property type="project" value="UniProtKB-KW"/>
</dbReference>
<dbReference type="Pfam" id="PF01443">
    <property type="entry name" value="Viral_helicase1"/>
    <property type="match status" value="1"/>
</dbReference>
<dbReference type="CDD" id="cd02440">
    <property type="entry name" value="AdoMet_MTases"/>
    <property type="match status" value="1"/>
</dbReference>
<dbReference type="GO" id="GO:0003723">
    <property type="term" value="F:RNA binding"/>
    <property type="evidence" value="ECO:0007669"/>
    <property type="project" value="UniProtKB-KW"/>
</dbReference>
<feature type="domain" description="(+)RNA virus helicase C-terminal" evidence="23">
    <location>
        <begin position="2326"/>
        <end position="2666"/>
    </location>
</feature>